<dbReference type="PANTHER" id="PTHR24305">
    <property type="entry name" value="CYTOCHROME P450"/>
    <property type="match status" value="1"/>
</dbReference>
<keyword evidence="4 5" id="KW-0408">Iron</keyword>
<dbReference type="AlphaFoldDB" id="A0AA39V3V6"/>
<comment type="similarity">
    <text evidence="2 6">Belongs to the cytochrome P450 family.</text>
</comment>
<keyword evidence="6" id="KW-0560">Oxidoreductase</keyword>
<dbReference type="InterPro" id="IPR001128">
    <property type="entry name" value="Cyt_P450"/>
</dbReference>
<dbReference type="InterPro" id="IPR036396">
    <property type="entry name" value="Cyt_P450_sf"/>
</dbReference>
<keyword evidence="5 6" id="KW-0349">Heme</keyword>
<evidence type="ECO:0000313" key="8">
    <source>
        <dbReference type="Proteomes" id="UP001166286"/>
    </source>
</evidence>
<dbReference type="PROSITE" id="PS00086">
    <property type="entry name" value="CYTOCHROME_P450"/>
    <property type="match status" value="1"/>
</dbReference>
<dbReference type="InterPro" id="IPR002401">
    <property type="entry name" value="Cyt_P450_E_grp-I"/>
</dbReference>
<evidence type="ECO:0000256" key="1">
    <source>
        <dbReference type="ARBA" id="ARBA00001971"/>
    </source>
</evidence>
<dbReference type="GO" id="GO:0004497">
    <property type="term" value="F:monooxygenase activity"/>
    <property type="evidence" value="ECO:0007669"/>
    <property type="project" value="UniProtKB-KW"/>
</dbReference>
<reference evidence="7" key="1">
    <citation type="submission" date="2023-03" db="EMBL/GenBank/DDBJ databases">
        <title>Complete genome of Cladonia borealis.</title>
        <authorList>
            <person name="Park H."/>
        </authorList>
    </citation>
    <scope>NUCLEOTIDE SEQUENCE</scope>
    <source>
        <strain evidence="7">ANT050790</strain>
    </source>
</reference>
<dbReference type="PANTHER" id="PTHR24305:SF166">
    <property type="entry name" value="CYTOCHROME P450 12A4, MITOCHONDRIAL-RELATED"/>
    <property type="match status" value="1"/>
</dbReference>
<dbReference type="PRINTS" id="PR00463">
    <property type="entry name" value="EP450I"/>
</dbReference>
<protein>
    <recommendedName>
        <fullName evidence="9">Cytochrome P450</fullName>
    </recommendedName>
</protein>
<comment type="caution">
    <text evidence="7">The sequence shown here is derived from an EMBL/GenBank/DDBJ whole genome shotgun (WGS) entry which is preliminary data.</text>
</comment>
<dbReference type="Proteomes" id="UP001166286">
    <property type="component" value="Unassembled WGS sequence"/>
</dbReference>
<evidence type="ECO:0000256" key="5">
    <source>
        <dbReference type="PIRSR" id="PIRSR602401-1"/>
    </source>
</evidence>
<dbReference type="InterPro" id="IPR017972">
    <property type="entry name" value="Cyt_P450_CS"/>
</dbReference>
<keyword evidence="8" id="KW-1185">Reference proteome</keyword>
<dbReference type="EMBL" id="JAFEKC020000015">
    <property type="protein sequence ID" value="KAK0510419.1"/>
    <property type="molecule type" value="Genomic_DNA"/>
</dbReference>
<dbReference type="InterPro" id="IPR050121">
    <property type="entry name" value="Cytochrome_P450_monoxygenase"/>
</dbReference>
<evidence type="ECO:0000256" key="2">
    <source>
        <dbReference type="ARBA" id="ARBA00010617"/>
    </source>
</evidence>
<dbReference type="GO" id="GO:0020037">
    <property type="term" value="F:heme binding"/>
    <property type="evidence" value="ECO:0007669"/>
    <property type="project" value="InterPro"/>
</dbReference>
<dbReference type="SUPFAM" id="SSF48264">
    <property type="entry name" value="Cytochrome P450"/>
    <property type="match status" value="1"/>
</dbReference>
<accession>A0AA39V3V6</accession>
<keyword evidence="3 5" id="KW-0479">Metal-binding</keyword>
<evidence type="ECO:0000313" key="7">
    <source>
        <dbReference type="EMBL" id="KAK0510419.1"/>
    </source>
</evidence>
<name>A0AA39V3V6_9LECA</name>
<gene>
    <name evidence="7" type="ORF">JMJ35_006851</name>
</gene>
<organism evidence="7 8">
    <name type="scientific">Cladonia borealis</name>
    <dbReference type="NCBI Taxonomy" id="184061"/>
    <lineage>
        <taxon>Eukaryota</taxon>
        <taxon>Fungi</taxon>
        <taxon>Dikarya</taxon>
        <taxon>Ascomycota</taxon>
        <taxon>Pezizomycotina</taxon>
        <taxon>Lecanoromycetes</taxon>
        <taxon>OSLEUM clade</taxon>
        <taxon>Lecanoromycetidae</taxon>
        <taxon>Lecanorales</taxon>
        <taxon>Lecanorineae</taxon>
        <taxon>Cladoniaceae</taxon>
        <taxon>Cladonia</taxon>
    </lineage>
</organism>
<evidence type="ECO:0000256" key="3">
    <source>
        <dbReference type="ARBA" id="ARBA00022723"/>
    </source>
</evidence>
<dbReference type="GO" id="GO:0016705">
    <property type="term" value="F:oxidoreductase activity, acting on paired donors, with incorporation or reduction of molecular oxygen"/>
    <property type="evidence" value="ECO:0007669"/>
    <property type="project" value="InterPro"/>
</dbReference>
<evidence type="ECO:0000256" key="4">
    <source>
        <dbReference type="ARBA" id="ARBA00023004"/>
    </source>
</evidence>
<dbReference type="GO" id="GO:0005506">
    <property type="term" value="F:iron ion binding"/>
    <property type="evidence" value="ECO:0007669"/>
    <property type="project" value="InterPro"/>
</dbReference>
<dbReference type="Gene3D" id="1.10.630.10">
    <property type="entry name" value="Cytochrome P450"/>
    <property type="match status" value="1"/>
</dbReference>
<dbReference type="Pfam" id="PF00067">
    <property type="entry name" value="p450"/>
    <property type="match status" value="1"/>
</dbReference>
<evidence type="ECO:0000256" key="6">
    <source>
        <dbReference type="RuleBase" id="RU000461"/>
    </source>
</evidence>
<evidence type="ECO:0008006" key="9">
    <source>
        <dbReference type="Google" id="ProtNLM"/>
    </source>
</evidence>
<comment type="cofactor">
    <cofactor evidence="1 5">
        <name>heme</name>
        <dbReference type="ChEBI" id="CHEBI:30413"/>
    </cofactor>
</comment>
<feature type="binding site" description="axial binding residue" evidence="5">
    <location>
        <position position="480"/>
    </location>
    <ligand>
        <name>heme</name>
        <dbReference type="ChEBI" id="CHEBI:30413"/>
    </ligand>
    <ligandPart>
        <name>Fe</name>
        <dbReference type="ChEBI" id="CHEBI:18248"/>
    </ligandPart>
</feature>
<sequence length="557" mass="63407">MWRLRDLLNLKSFSAAIWTLLIEELLIFGARQPSLDNRPWSPQLLLISMVSSNFAGSMETRSQRVGFPDVGPFLCKLSRYYISFFDISLQRTEKIREWHIRYGPIICIGPKEVSVATPTLMREIYGSAGGYAKSKYFDHFVAYGERALFAIRPYEDHRERRKVIASFYHDVSKASVENHINERVDRVIGQIDRRQGDPPIDVFSLTSHFAFDIISRLLYGKRHCSRTIGVDGEERQILHDLKKAQLWGPVKFDMPSLYGFIRFLLSLLNCLPSPLHADEDLMRWNYNKINDVLAHSGGATTDVREDSLLHRLLNATNPDGKKLSLNYITSELYDNLNAAEITVAVSLTYIIYHLSENPKWQTRIREEILGLPCEVNGFPSFTSINSAPIMEAFIREVYRVNPGTGGHAERVVPSGGKIYDGIYIPEGIRITASTIALHHDATIFTSPDVFDPTRWLGRTPSQARTLDRSLIPFGYGARICAGKLLATMEIKLLIARLYVRYETRVDPCSKTTRQSMAQYATHDSVPRGLRCDITFHLIEDGNGEGQQTSERVRVREE</sequence>
<proteinExistence type="inferred from homology"/>
<dbReference type="PRINTS" id="PR00385">
    <property type="entry name" value="P450"/>
</dbReference>
<keyword evidence="6" id="KW-0503">Monooxygenase</keyword>